<dbReference type="Proteomes" id="UP000011717">
    <property type="component" value="Unassembled WGS sequence"/>
</dbReference>
<dbReference type="SUPFAM" id="SSF52833">
    <property type="entry name" value="Thioredoxin-like"/>
    <property type="match status" value="1"/>
</dbReference>
<dbReference type="AlphaFoldDB" id="M2SA45"/>
<dbReference type="PROSITE" id="PS51353">
    <property type="entry name" value="ARSC"/>
    <property type="match status" value="1"/>
</dbReference>
<sequence length="117" mass="13087">MTVTLYGIANCDSVKKARKWLEEHGVAYRFHDYKKEGVRKADLESWAGEAGWETLLNRRGTTWRKLPDAEKEGVDEARAIDLMAANPSLIKRPVIAHDGPLLVGYDTARYEDAGLAA</sequence>
<dbReference type="InterPro" id="IPR006660">
    <property type="entry name" value="Arsenate_reductase-like"/>
</dbReference>
<protein>
    <submittedName>
        <fullName evidence="3">A glutathione-dependent thiol reductase</fullName>
    </submittedName>
</protein>
<dbReference type="NCBIfam" id="NF008107">
    <property type="entry name" value="PRK10853.1"/>
    <property type="match status" value="1"/>
</dbReference>
<accession>M2SA45</accession>
<dbReference type="CDD" id="cd03035">
    <property type="entry name" value="ArsC_Yffb"/>
    <property type="match status" value="1"/>
</dbReference>
<dbReference type="OrthoDB" id="9803749at2"/>
<proteinExistence type="inferred from homology"/>
<dbReference type="NCBIfam" id="TIGR01617">
    <property type="entry name" value="arsC_related"/>
    <property type="match status" value="1"/>
</dbReference>
<dbReference type="PATRIC" id="fig|1234595.3.peg.2290"/>
<comment type="caution">
    <text evidence="3">The sequence shown here is derived from an EMBL/GenBank/DDBJ whole genome shotgun (WGS) entry which is preliminary data.</text>
</comment>
<evidence type="ECO:0000313" key="3">
    <source>
        <dbReference type="EMBL" id="EMD82250.1"/>
    </source>
</evidence>
<dbReference type="InterPro" id="IPR036249">
    <property type="entry name" value="Thioredoxin-like_sf"/>
</dbReference>
<dbReference type="EMBL" id="AMRV01000008">
    <property type="protein sequence ID" value="EMD82250.1"/>
    <property type="molecule type" value="Genomic_DNA"/>
</dbReference>
<gene>
    <name evidence="3" type="ORF">C725_2288</name>
</gene>
<dbReference type="Gene3D" id="3.40.30.10">
    <property type="entry name" value="Glutaredoxin"/>
    <property type="match status" value="1"/>
</dbReference>
<evidence type="ECO:0000256" key="1">
    <source>
        <dbReference type="ARBA" id="ARBA00007198"/>
    </source>
</evidence>
<evidence type="ECO:0000256" key="2">
    <source>
        <dbReference type="PROSITE-ProRule" id="PRU01282"/>
    </source>
</evidence>
<organism evidence="3 4">
    <name type="scientific">Pacificimonas flava</name>
    <dbReference type="NCBI Taxonomy" id="1234595"/>
    <lineage>
        <taxon>Bacteria</taxon>
        <taxon>Pseudomonadati</taxon>
        <taxon>Pseudomonadota</taxon>
        <taxon>Alphaproteobacteria</taxon>
        <taxon>Sphingomonadales</taxon>
        <taxon>Sphingosinicellaceae</taxon>
        <taxon>Pacificimonas</taxon>
    </lineage>
</organism>
<dbReference type="RefSeq" id="WP_008602977.1">
    <property type="nucleotide sequence ID" value="NZ_AMRV01000008.1"/>
</dbReference>
<reference evidence="3 4" key="1">
    <citation type="journal article" date="2013" name="Genome Announc.">
        <title>Draft Genome Sequence of Strain JLT2015T, Belonging to the Family Sphingomonadaceae of the Alphaproteobacteria.</title>
        <authorList>
            <person name="Tang K."/>
            <person name="Liu K."/>
            <person name="Li S."/>
            <person name="Jiao N."/>
        </authorList>
    </citation>
    <scope>NUCLEOTIDE SEQUENCE [LARGE SCALE GENOMIC DNA]</scope>
    <source>
        <strain evidence="3 4">JLT2015</strain>
    </source>
</reference>
<name>M2SA45_9SPHN</name>
<dbReference type="PANTHER" id="PTHR30041:SF8">
    <property type="entry name" value="PROTEIN YFFB"/>
    <property type="match status" value="1"/>
</dbReference>
<evidence type="ECO:0000313" key="4">
    <source>
        <dbReference type="Proteomes" id="UP000011717"/>
    </source>
</evidence>
<dbReference type="Pfam" id="PF03960">
    <property type="entry name" value="ArsC"/>
    <property type="match status" value="1"/>
</dbReference>
<dbReference type="InterPro" id="IPR006504">
    <property type="entry name" value="Tscrpt_reg_Spx/MgsR"/>
</dbReference>
<comment type="similarity">
    <text evidence="1 2">Belongs to the ArsC family.</text>
</comment>
<dbReference type="PANTHER" id="PTHR30041">
    <property type="entry name" value="ARSENATE REDUCTASE"/>
    <property type="match status" value="1"/>
</dbReference>
<keyword evidence="4" id="KW-1185">Reference proteome</keyword>